<evidence type="ECO:0000313" key="1">
    <source>
        <dbReference type="EMBL" id="KAG9064864.1"/>
    </source>
</evidence>
<evidence type="ECO:0000313" key="2">
    <source>
        <dbReference type="Proteomes" id="UP000707451"/>
    </source>
</evidence>
<dbReference type="OrthoDB" id="2447533at2759"/>
<dbReference type="Proteomes" id="UP000707451">
    <property type="component" value="Unassembled WGS sequence"/>
</dbReference>
<dbReference type="AlphaFoldDB" id="A0A9P7XPU2"/>
<keyword evidence="2" id="KW-1185">Reference proteome</keyword>
<dbReference type="EMBL" id="JAHRHY010000013">
    <property type="protein sequence ID" value="KAG9064864.1"/>
    <property type="molecule type" value="Genomic_DNA"/>
</dbReference>
<sequence>MEPSASARLFGIPELASIVGSHLKKKDISPLMMTSRRMHEAMAPIFYKNLITTYDSSRGTNLQESPDGLNALARNIHYVKSWSSSLLFFVYYYHATTAYYDSNNTNSTTATATISSLVTLPTETIPGTPQQFSSKTLDLVQLVPLPAMTRLTKLKLTFSLGLFELRCPYNLPNYNNPQTSAIRLCGLLQLLPQLCDLSLCTLSVRNSWSAQLITSALLGMTNLKQLRITLAGKVRYPGIITLLFFSCPPSIERLHIGFAHPREFEIFDDSDMGTGEVEQDAERLFSRRTSPLINIRELTLVRWTDRTTTEEFLSIFRQCPGLEKLDIIFSVVPAGVDGADIGRICPNLRDIVYLGPDDDPGGKEMWPLKVMEVLPEAQIETLAFSWTLNRQVEGTVVRTTILRHSHSLRKIRITAHITSSAIRMIPETCGVLEAIHILRSTIDLSDAAGSPWASSKIIRLSLSVAVTMPSLSLPADIQYIPSYLKTPPTPLSQDEEHIFTQLEVFYRQIGKQTNMEALRLDRPANNKPIARNLAGEKVPFPGLLSLKGNVAGRPGYLDLLGGLSQLKNVGKGVVPETWDYKMAECAPEVDWILEHWPRLSFDVCSFFPRSRVPPHRVHIPSHYAVYVV</sequence>
<proteinExistence type="predicted"/>
<organism evidence="1 2">
    <name type="scientific">Linnemannia hyalina</name>
    <dbReference type="NCBI Taxonomy" id="64524"/>
    <lineage>
        <taxon>Eukaryota</taxon>
        <taxon>Fungi</taxon>
        <taxon>Fungi incertae sedis</taxon>
        <taxon>Mucoromycota</taxon>
        <taxon>Mortierellomycotina</taxon>
        <taxon>Mortierellomycetes</taxon>
        <taxon>Mortierellales</taxon>
        <taxon>Mortierellaceae</taxon>
        <taxon>Linnemannia</taxon>
    </lineage>
</organism>
<comment type="caution">
    <text evidence="1">The sequence shown here is derived from an EMBL/GenBank/DDBJ whole genome shotgun (WGS) entry which is preliminary data.</text>
</comment>
<dbReference type="Gene3D" id="3.80.10.10">
    <property type="entry name" value="Ribonuclease Inhibitor"/>
    <property type="match status" value="1"/>
</dbReference>
<dbReference type="InterPro" id="IPR032675">
    <property type="entry name" value="LRR_dom_sf"/>
</dbReference>
<protein>
    <submittedName>
        <fullName evidence="1">Uncharacterized protein</fullName>
    </submittedName>
</protein>
<accession>A0A9P7XPU2</accession>
<gene>
    <name evidence="1" type="ORF">KI688_003125</name>
</gene>
<dbReference type="SUPFAM" id="SSF52047">
    <property type="entry name" value="RNI-like"/>
    <property type="match status" value="1"/>
</dbReference>
<reference evidence="1" key="1">
    <citation type="submission" date="2021-06" db="EMBL/GenBank/DDBJ databases">
        <title>Genome Sequence of Mortierella hyaline Strain SCG-10, a Cold-Adapted, Nitrate-Reducing Fungus Isolated from Soil in Minnesota, USA.</title>
        <authorList>
            <person name="Aldossari N."/>
        </authorList>
    </citation>
    <scope>NUCLEOTIDE SEQUENCE</scope>
    <source>
        <strain evidence="1">SCG-10</strain>
    </source>
</reference>
<name>A0A9P7XPU2_9FUNG</name>